<organism evidence="8 9">
    <name type="scientific">Acanthoscelides obtectus</name>
    <name type="common">Bean weevil</name>
    <name type="synonym">Bruchus obtectus</name>
    <dbReference type="NCBI Taxonomy" id="200917"/>
    <lineage>
        <taxon>Eukaryota</taxon>
        <taxon>Metazoa</taxon>
        <taxon>Ecdysozoa</taxon>
        <taxon>Arthropoda</taxon>
        <taxon>Hexapoda</taxon>
        <taxon>Insecta</taxon>
        <taxon>Pterygota</taxon>
        <taxon>Neoptera</taxon>
        <taxon>Endopterygota</taxon>
        <taxon>Coleoptera</taxon>
        <taxon>Polyphaga</taxon>
        <taxon>Cucujiformia</taxon>
        <taxon>Chrysomeloidea</taxon>
        <taxon>Chrysomelidae</taxon>
        <taxon>Bruchinae</taxon>
        <taxon>Bruchini</taxon>
        <taxon>Acanthoscelides</taxon>
    </lineage>
</organism>
<accession>A0A9P0PIQ4</accession>
<keyword evidence="5 6" id="KW-0472">Membrane</keyword>
<feature type="transmembrane region" description="Helical" evidence="6">
    <location>
        <begin position="177"/>
        <end position="197"/>
    </location>
</feature>
<feature type="transmembrane region" description="Helical" evidence="6">
    <location>
        <begin position="112"/>
        <end position="130"/>
    </location>
</feature>
<dbReference type="Proteomes" id="UP001152888">
    <property type="component" value="Unassembled WGS sequence"/>
</dbReference>
<name>A0A9P0PIQ4_ACAOB</name>
<dbReference type="EMBL" id="CAKOFQ010006918">
    <property type="protein sequence ID" value="CAH1982312.1"/>
    <property type="molecule type" value="Genomic_DNA"/>
</dbReference>
<comment type="subcellular location">
    <subcellularLocation>
        <location evidence="1">Membrane</location>
        <topology evidence="1">Multi-pass membrane protein</topology>
    </subcellularLocation>
</comment>
<dbReference type="PANTHER" id="PTHR23511:SF36">
    <property type="entry name" value="EG:BACR7A4.13 PROTEIN-RELATED"/>
    <property type="match status" value="1"/>
</dbReference>
<evidence type="ECO:0000256" key="1">
    <source>
        <dbReference type="ARBA" id="ARBA00004141"/>
    </source>
</evidence>
<keyword evidence="3 6" id="KW-0812">Transmembrane</keyword>
<dbReference type="InterPro" id="IPR020846">
    <property type="entry name" value="MFS_dom"/>
</dbReference>
<dbReference type="PROSITE" id="PS50850">
    <property type="entry name" value="MFS"/>
    <property type="match status" value="1"/>
</dbReference>
<feature type="transmembrane region" description="Helical" evidence="6">
    <location>
        <begin position="411"/>
        <end position="429"/>
    </location>
</feature>
<feature type="transmembrane region" description="Helical" evidence="6">
    <location>
        <begin position="84"/>
        <end position="103"/>
    </location>
</feature>
<keyword evidence="4 6" id="KW-1133">Transmembrane helix</keyword>
<evidence type="ECO:0000313" key="9">
    <source>
        <dbReference type="Proteomes" id="UP001152888"/>
    </source>
</evidence>
<evidence type="ECO:0000313" key="8">
    <source>
        <dbReference type="EMBL" id="CAH1982312.1"/>
    </source>
</evidence>
<feature type="transmembrane region" description="Helical" evidence="6">
    <location>
        <begin position="497"/>
        <end position="517"/>
    </location>
</feature>
<dbReference type="AlphaFoldDB" id="A0A9P0PIQ4"/>
<dbReference type="OrthoDB" id="3936150at2759"/>
<feature type="transmembrane region" description="Helical" evidence="6">
    <location>
        <begin position="435"/>
        <end position="456"/>
    </location>
</feature>
<evidence type="ECO:0000256" key="5">
    <source>
        <dbReference type="ARBA" id="ARBA00023136"/>
    </source>
</evidence>
<dbReference type="PANTHER" id="PTHR23511">
    <property type="entry name" value="SYNAPTIC VESICLE GLYCOPROTEIN 2"/>
    <property type="match status" value="1"/>
</dbReference>
<feature type="transmembrane region" description="Helical" evidence="6">
    <location>
        <begin position="209"/>
        <end position="230"/>
    </location>
</feature>
<evidence type="ECO:0000256" key="4">
    <source>
        <dbReference type="ARBA" id="ARBA00022989"/>
    </source>
</evidence>
<evidence type="ECO:0000256" key="2">
    <source>
        <dbReference type="ARBA" id="ARBA00022448"/>
    </source>
</evidence>
<feature type="transmembrane region" description="Helical" evidence="6">
    <location>
        <begin position="136"/>
        <end position="156"/>
    </location>
</feature>
<sequence length="526" mass="58448">MHSISEGPNREDKGSTHLEEPEIDVKRATFEEAVEETGFGKFNLVLLLVLFFPCLSQVLETVNISYVLPIAQCDLGISLEDKGFIISVSFIGMVVSGFFWGVLSDSFGRKKVLVYGYFLNAFFAMIGAFATSKTMIIIAKFFGGLIISGPFSAAIAHTTEFHSKKYRSKVQFIRGMSISFSNLLLPLFAWAILPYQWDFSILEYNFHSWNVFLMVCATVPLLGGICYMFLPESPKYLMSQGKNTEAMEVFQKVYAVNTGKGKSTFTYKELIKETNVSQDTSFEQRSPLETIKNGIEQLKLILHKPYTSRMILACAASLLVTSSNNTFKLWLPQIFQSINDYQSNHNGTSTDLCTMLEDLQTPEEVVEEKIICSVNTNNMSVYTNSMIVATTRMVCCLICTYLIEWLGSKKLAITLPLLTAVFSAGLYFSRTPIEVLALSSLGSSIGSVADLVIMNITVEMFPTTLRTVAIALQLMTGRLGTLAGNITFPYLLNTGCAPPFAFVTILPFCCAILSFLFPNTENKPLL</sequence>
<dbReference type="SUPFAM" id="SSF103473">
    <property type="entry name" value="MFS general substrate transporter"/>
    <property type="match status" value="1"/>
</dbReference>
<dbReference type="GO" id="GO:0022857">
    <property type="term" value="F:transmembrane transporter activity"/>
    <property type="evidence" value="ECO:0007669"/>
    <property type="project" value="InterPro"/>
</dbReference>
<dbReference type="Pfam" id="PF07690">
    <property type="entry name" value="MFS_1"/>
    <property type="match status" value="2"/>
</dbReference>
<evidence type="ECO:0000256" key="6">
    <source>
        <dbReference type="SAM" id="Phobius"/>
    </source>
</evidence>
<keyword evidence="2" id="KW-0813">Transport</keyword>
<dbReference type="Gene3D" id="1.20.1250.20">
    <property type="entry name" value="MFS general substrate transporter like domains"/>
    <property type="match status" value="1"/>
</dbReference>
<dbReference type="GO" id="GO:0016020">
    <property type="term" value="C:membrane"/>
    <property type="evidence" value="ECO:0007669"/>
    <property type="project" value="UniProtKB-SubCell"/>
</dbReference>
<evidence type="ECO:0000256" key="3">
    <source>
        <dbReference type="ARBA" id="ARBA00022692"/>
    </source>
</evidence>
<feature type="domain" description="Major facilitator superfamily (MFS) profile" evidence="7">
    <location>
        <begin position="46"/>
        <end position="522"/>
    </location>
</feature>
<reference evidence="8" key="1">
    <citation type="submission" date="2022-03" db="EMBL/GenBank/DDBJ databases">
        <authorList>
            <person name="Sayadi A."/>
        </authorList>
    </citation>
    <scope>NUCLEOTIDE SEQUENCE</scope>
</reference>
<protein>
    <recommendedName>
        <fullName evidence="7">Major facilitator superfamily (MFS) profile domain-containing protein</fullName>
    </recommendedName>
</protein>
<feature type="transmembrane region" description="Helical" evidence="6">
    <location>
        <begin position="386"/>
        <end position="404"/>
    </location>
</feature>
<keyword evidence="9" id="KW-1185">Reference proteome</keyword>
<dbReference type="InterPro" id="IPR011701">
    <property type="entry name" value="MFS"/>
</dbReference>
<evidence type="ECO:0000259" key="7">
    <source>
        <dbReference type="PROSITE" id="PS50850"/>
    </source>
</evidence>
<comment type="caution">
    <text evidence="8">The sequence shown here is derived from an EMBL/GenBank/DDBJ whole genome shotgun (WGS) entry which is preliminary data.</text>
</comment>
<proteinExistence type="predicted"/>
<dbReference type="InterPro" id="IPR036259">
    <property type="entry name" value="MFS_trans_sf"/>
</dbReference>
<feature type="transmembrane region" description="Helical" evidence="6">
    <location>
        <begin position="42"/>
        <end position="59"/>
    </location>
</feature>
<gene>
    <name evidence="8" type="ORF">ACAOBT_LOCUS14939</name>
</gene>